<feature type="signal peptide" evidence="1">
    <location>
        <begin position="1"/>
        <end position="21"/>
    </location>
</feature>
<reference evidence="3" key="1">
    <citation type="submission" date="2017-11" db="EMBL/GenBank/DDBJ databases">
        <authorList>
            <person name="Chan K.G."/>
            <person name="Lee L.S."/>
        </authorList>
    </citation>
    <scope>NUCLEOTIDE SEQUENCE [LARGE SCALE GENOMIC DNA]</scope>
    <source>
        <strain evidence="3">DSM 100970</strain>
    </source>
</reference>
<protein>
    <submittedName>
        <fullName evidence="2">Uncharacterized protein</fullName>
    </submittedName>
</protein>
<proteinExistence type="predicted"/>
<feature type="chain" id="PRO_5014316477" evidence="1">
    <location>
        <begin position="22"/>
        <end position="193"/>
    </location>
</feature>
<keyword evidence="3" id="KW-1185">Reference proteome</keyword>
<dbReference type="RefSeq" id="WP_102952093.1">
    <property type="nucleotide sequence ID" value="NZ_CP024847.1"/>
</dbReference>
<gene>
    <name evidence="2" type="ORF">CUN60_11040</name>
</gene>
<dbReference type="AlphaFoldDB" id="A0A2I7N985"/>
<accession>A0A2I7N985</accession>
<organism evidence="2 3">
    <name type="scientific">Aquella oligotrophica</name>
    <dbReference type="NCBI Taxonomy" id="2067065"/>
    <lineage>
        <taxon>Bacteria</taxon>
        <taxon>Pseudomonadati</taxon>
        <taxon>Pseudomonadota</taxon>
        <taxon>Betaproteobacteria</taxon>
        <taxon>Neisseriales</taxon>
        <taxon>Neisseriaceae</taxon>
        <taxon>Aquella</taxon>
    </lineage>
</organism>
<evidence type="ECO:0000256" key="1">
    <source>
        <dbReference type="SAM" id="SignalP"/>
    </source>
</evidence>
<sequence>MKLKIITNTLCLLLLAQTSNAAAGAFEGKHIKPCVEVNTNQITDTKIEFTFASAKFAWHGASCMYSPAKNNDIKVTVKIPDGQKGKFCGAPVWIVPKNSTSNGDTCWSSHSYFSVKAEGTVNEMQQPSYNFTAMQNLMIDTRLLERFTNASTSGKWINTIDGVSGEFTSTSTDQIPFTQGMGVGEFTVELKKQ</sequence>
<dbReference type="KEGG" id="nba:CUN60_11040"/>
<dbReference type="EMBL" id="CP024847">
    <property type="protein sequence ID" value="AUR52805.1"/>
    <property type="molecule type" value="Genomic_DNA"/>
</dbReference>
<evidence type="ECO:0000313" key="2">
    <source>
        <dbReference type="EMBL" id="AUR52805.1"/>
    </source>
</evidence>
<name>A0A2I7N985_9NEIS</name>
<evidence type="ECO:0000313" key="3">
    <source>
        <dbReference type="Proteomes" id="UP000236655"/>
    </source>
</evidence>
<keyword evidence="1" id="KW-0732">Signal</keyword>
<dbReference type="Proteomes" id="UP000236655">
    <property type="component" value="Chromosome"/>
</dbReference>